<feature type="transmembrane region" description="Helical" evidence="1">
    <location>
        <begin position="21"/>
        <end position="42"/>
    </location>
</feature>
<evidence type="ECO:0000256" key="1">
    <source>
        <dbReference type="SAM" id="Phobius"/>
    </source>
</evidence>
<keyword evidence="3" id="KW-1185">Reference proteome</keyword>
<dbReference type="EMBL" id="JACHMX010000001">
    <property type="protein sequence ID" value="MBB5852324.1"/>
    <property type="molecule type" value="Genomic_DNA"/>
</dbReference>
<dbReference type="SUPFAM" id="SSF53822">
    <property type="entry name" value="Periplasmic binding protein-like I"/>
    <property type="match status" value="1"/>
</dbReference>
<organism evidence="2 3">
    <name type="scientific">Amycolatopsis umgeniensis</name>
    <dbReference type="NCBI Taxonomy" id="336628"/>
    <lineage>
        <taxon>Bacteria</taxon>
        <taxon>Bacillati</taxon>
        <taxon>Actinomycetota</taxon>
        <taxon>Actinomycetes</taxon>
        <taxon>Pseudonocardiales</taxon>
        <taxon>Pseudonocardiaceae</taxon>
        <taxon>Amycolatopsis</taxon>
    </lineage>
</organism>
<dbReference type="Gene3D" id="3.40.50.2300">
    <property type="match status" value="2"/>
</dbReference>
<comment type="caution">
    <text evidence="2">The sequence shown here is derived from an EMBL/GenBank/DDBJ whole genome shotgun (WGS) entry which is preliminary data.</text>
</comment>
<proteinExistence type="predicted"/>
<evidence type="ECO:0000313" key="3">
    <source>
        <dbReference type="Proteomes" id="UP000580861"/>
    </source>
</evidence>
<evidence type="ECO:0000313" key="2">
    <source>
        <dbReference type="EMBL" id="MBB5852324.1"/>
    </source>
</evidence>
<protein>
    <submittedName>
        <fullName evidence="2">ABC-type branched-subunit amino acid transport system substrate-binding protein</fullName>
    </submittedName>
</protein>
<keyword evidence="1" id="KW-1133">Transmembrane helix</keyword>
<dbReference type="Proteomes" id="UP000580861">
    <property type="component" value="Unassembled WGS sequence"/>
</dbReference>
<dbReference type="InterPro" id="IPR028082">
    <property type="entry name" value="Peripla_BP_I"/>
</dbReference>
<accession>A0A841B1F6</accession>
<reference evidence="2 3" key="1">
    <citation type="submission" date="2020-08" db="EMBL/GenBank/DDBJ databases">
        <title>Sequencing the genomes of 1000 actinobacteria strains.</title>
        <authorList>
            <person name="Klenk H.-P."/>
        </authorList>
    </citation>
    <scope>NUCLEOTIDE SEQUENCE [LARGE SCALE GENOMIC DNA]</scope>
    <source>
        <strain evidence="2 3">DSM 45272</strain>
    </source>
</reference>
<dbReference type="RefSeq" id="WP_184894701.1">
    <property type="nucleotide sequence ID" value="NZ_JACHMX010000001.1"/>
</dbReference>
<sequence>MTARSERIRPPRPTWSKWLTASGGALLLIAALVVVFVVVPAIDEAARSCGDGVEKRGEHAECVGVTDGSYVFSADLSDVEGRIRTENESVARSGKPSVTIAVLLPMTLVENDILSAEWVRHQIQGAYIAQRRANTTGSWGSLPLIRLLLANPGSRLNHWEPVVDDLIGRVDRERLVAVTGVGLSLGSARSAIERLSQHKIPVVASPVAADEFSEIPGFMRVSPTSSTYGTAAAGYVRPNARTATLVQDINPGDLYPKTLAVAFADKFADDTHRIVGRTEVYDSGLPGIENTFLQMMPNICGNEAEVVYFAGRENHLASFVAELAQRPCLDRPITVLTGDLALVGPPSPEMRRGLESKVTVLGPGLAHPRAWTTEPSVFNPAAVASFQEDGCTECFRAVFPKERLDDGIAILSHDAILTVVWAIRGIPRTTPAQVTAQDVLQAKNRLHGKLAVPGASGMISFDDRGDPVNKTVPILRVRVNDTPEYVQLSAPAN</sequence>
<name>A0A841B1F6_9PSEU</name>
<keyword evidence="1" id="KW-0812">Transmembrane</keyword>
<dbReference type="AlphaFoldDB" id="A0A841B1F6"/>
<gene>
    <name evidence="2" type="ORF">HDA45_002411</name>
</gene>
<keyword evidence="1" id="KW-0472">Membrane</keyword>